<evidence type="ECO:0000256" key="2">
    <source>
        <dbReference type="ARBA" id="ARBA00022428"/>
    </source>
</evidence>
<dbReference type="PANTHER" id="PTHR43201">
    <property type="entry name" value="ACYL-COA SYNTHETASE"/>
    <property type="match status" value="1"/>
</dbReference>
<keyword evidence="9" id="KW-1185">Reference proteome</keyword>
<protein>
    <submittedName>
        <fullName evidence="8">O-succinylbenzoic acid--CoA ligase</fullName>
    </submittedName>
</protein>
<evidence type="ECO:0000313" key="8">
    <source>
        <dbReference type="EMBL" id="KGQ30580.1"/>
    </source>
</evidence>
<dbReference type="Pfam" id="PF00501">
    <property type="entry name" value="AMP-binding"/>
    <property type="match status" value="1"/>
</dbReference>
<gene>
    <name evidence="8" type="ORF">P375_09800</name>
</gene>
<organism evidence="8 9">
    <name type="scientific">Gallibacterium genomosp. 2</name>
    <dbReference type="NCBI Taxonomy" id="155517"/>
    <lineage>
        <taxon>Bacteria</taxon>
        <taxon>Pseudomonadati</taxon>
        <taxon>Pseudomonadota</taxon>
        <taxon>Gammaproteobacteria</taxon>
        <taxon>Pasteurellales</taxon>
        <taxon>Pasteurellaceae</taxon>
        <taxon>Gallibacterium</taxon>
    </lineage>
</organism>
<dbReference type="InterPro" id="IPR010192">
    <property type="entry name" value="MenE"/>
</dbReference>
<dbReference type="AlphaFoldDB" id="A0A0A2XIV7"/>
<evidence type="ECO:0000313" key="9">
    <source>
        <dbReference type="Proteomes" id="UP000030418"/>
    </source>
</evidence>
<dbReference type="InterPro" id="IPR042099">
    <property type="entry name" value="ANL_N_sf"/>
</dbReference>
<dbReference type="NCBIfam" id="TIGR01923">
    <property type="entry name" value="menE"/>
    <property type="match status" value="1"/>
</dbReference>
<dbReference type="PANTHER" id="PTHR43201:SF5">
    <property type="entry name" value="MEDIUM-CHAIN ACYL-COA LIGASE ACSF2, MITOCHONDRIAL"/>
    <property type="match status" value="1"/>
</dbReference>
<dbReference type="PROSITE" id="PS00455">
    <property type="entry name" value="AMP_BINDING"/>
    <property type="match status" value="1"/>
</dbReference>
<keyword evidence="2" id="KW-0474">Menaquinone biosynthesis</keyword>
<feature type="domain" description="AMP-dependent synthetase/ligase" evidence="6">
    <location>
        <begin position="28"/>
        <end position="336"/>
    </location>
</feature>
<dbReference type="Pfam" id="PF13193">
    <property type="entry name" value="AMP-binding_C"/>
    <property type="match status" value="1"/>
</dbReference>
<dbReference type="EMBL" id="JPXY01000046">
    <property type="protein sequence ID" value="KGQ30580.1"/>
    <property type="molecule type" value="Genomic_DNA"/>
</dbReference>
<dbReference type="GO" id="GO:0031956">
    <property type="term" value="F:medium-chain fatty acid-CoA ligase activity"/>
    <property type="evidence" value="ECO:0007669"/>
    <property type="project" value="TreeGrafter"/>
</dbReference>
<dbReference type="GO" id="GO:0006631">
    <property type="term" value="P:fatty acid metabolic process"/>
    <property type="evidence" value="ECO:0007669"/>
    <property type="project" value="TreeGrafter"/>
</dbReference>
<dbReference type="InterPro" id="IPR045851">
    <property type="entry name" value="AMP-bd_C_sf"/>
</dbReference>
<comment type="similarity">
    <text evidence="1">Belongs to the ATP-dependent AMP-binding enzyme family.</text>
</comment>
<evidence type="ECO:0000256" key="3">
    <source>
        <dbReference type="ARBA" id="ARBA00022598"/>
    </source>
</evidence>
<evidence type="ECO:0000259" key="6">
    <source>
        <dbReference type="Pfam" id="PF00501"/>
    </source>
</evidence>
<keyword evidence="4" id="KW-0547">Nucleotide-binding</keyword>
<dbReference type="InterPro" id="IPR020845">
    <property type="entry name" value="AMP-binding_CS"/>
</dbReference>
<dbReference type="Gene3D" id="3.30.300.30">
    <property type="match status" value="1"/>
</dbReference>
<dbReference type="NCBIfam" id="NF006539">
    <property type="entry name" value="PRK09029.1"/>
    <property type="match status" value="1"/>
</dbReference>
<comment type="caution">
    <text evidence="8">The sequence shown here is derived from an EMBL/GenBank/DDBJ whole genome shotgun (WGS) entry which is preliminary data.</text>
</comment>
<dbReference type="SUPFAM" id="SSF56801">
    <property type="entry name" value="Acetyl-CoA synthetase-like"/>
    <property type="match status" value="1"/>
</dbReference>
<feature type="domain" description="AMP-binding enzyme C-terminal" evidence="7">
    <location>
        <begin position="388"/>
        <end position="452"/>
    </location>
</feature>
<dbReference type="CDD" id="cd17630">
    <property type="entry name" value="OSB_MenE-like"/>
    <property type="match status" value="1"/>
</dbReference>
<dbReference type="RefSeq" id="WP_039136425.1">
    <property type="nucleotide sequence ID" value="NZ_JPXY01000046.1"/>
</dbReference>
<dbReference type="Proteomes" id="UP000030418">
    <property type="component" value="Unassembled WGS sequence"/>
</dbReference>
<keyword evidence="3 8" id="KW-0436">Ligase</keyword>
<dbReference type="InterPro" id="IPR025110">
    <property type="entry name" value="AMP-bd_C"/>
</dbReference>
<reference evidence="8 9" key="1">
    <citation type="submission" date="2014-08" db="EMBL/GenBank/DDBJ databases">
        <title>Chaperone-usher fimbriae in a diverse selection of Gallibacterium genomes.</title>
        <authorList>
            <person name="Kudirkiene E."/>
            <person name="Bager R.J."/>
            <person name="Johnson T.J."/>
            <person name="Bojesen A.M."/>
        </authorList>
    </citation>
    <scope>NUCLEOTIDE SEQUENCE [LARGE SCALE GENOMIC DNA]</scope>
    <source>
        <strain evidence="8 9">CCM5976</strain>
    </source>
</reference>
<evidence type="ECO:0000256" key="4">
    <source>
        <dbReference type="ARBA" id="ARBA00022741"/>
    </source>
</evidence>
<dbReference type="GO" id="GO:0008756">
    <property type="term" value="F:o-succinylbenzoate-CoA ligase activity"/>
    <property type="evidence" value="ECO:0007669"/>
    <property type="project" value="InterPro"/>
</dbReference>
<proteinExistence type="inferred from homology"/>
<keyword evidence="5" id="KW-0067">ATP-binding</keyword>
<dbReference type="InterPro" id="IPR000873">
    <property type="entry name" value="AMP-dep_synth/lig_dom"/>
</dbReference>
<dbReference type="Gene3D" id="3.40.50.12780">
    <property type="entry name" value="N-terminal domain of ligase-like"/>
    <property type="match status" value="1"/>
</dbReference>
<dbReference type="GO" id="GO:0005524">
    <property type="term" value="F:ATP binding"/>
    <property type="evidence" value="ECO:0007669"/>
    <property type="project" value="UniProtKB-KW"/>
</dbReference>
<dbReference type="GO" id="GO:0009234">
    <property type="term" value="P:menaquinone biosynthetic process"/>
    <property type="evidence" value="ECO:0007669"/>
    <property type="project" value="UniProtKB-KW"/>
</dbReference>
<sequence>MLWQQYAEIKPAEIALKFKLKQQIKSGNKTRFSIVEHYLTWRDLYQLIEQWAENWQTQGISLGKGVALIGRYQPELVIAYLVALRLRCRVLVINPMFPAEKIIQICEQCNMDYLLDCTQLNINSLEVGKLQQLDFGLADDVIQQRLATKCPLTFTLTSGSTGLPKAVVHTLSHHLASAEGISPLLQIDENSEWLLALPLFHVSGQGIVWRWLQNGCCLRCVGDNIYQNLLQVTHSALVPTQLQHFLYFLQENKISSFRLSHILLGGAHIPVALTQQAIRAGIHCYSGYGMTEAASTVFAKKSDVSAGVGYLLPLREYRLVDGEIWVRGQTLALGYWQKNGEIKTLLNQEGWFATRDRGYQAANTKELFIQGRIDNMFISGGENIQPEEIEAIILQQPDVKQVFVLPIEDQIYGQRPVAVIDFANGFSFDKVNAVQVALREKLEKFKQPIAYYPFEKIMRSALGIKVSRHLLSQQLSLFLQNSEE</sequence>
<evidence type="ECO:0000256" key="1">
    <source>
        <dbReference type="ARBA" id="ARBA00006432"/>
    </source>
</evidence>
<accession>A0A0A2XIV7</accession>
<evidence type="ECO:0000256" key="5">
    <source>
        <dbReference type="ARBA" id="ARBA00022840"/>
    </source>
</evidence>
<name>A0A0A2XIV7_9PAST</name>
<evidence type="ECO:0000259" key="7">
    <source>
        <dbReference type="Pfam" id="PF13193"/>
    </source>
</evidence>